<protein>
    <submittedName>
        <fullName evidence="2">Uncharacterized protein</fullName>
    </submittedName>
</protein>
<sequence length="37" mass="4266">MRIGECSYSKLKSMCNMQKDSRNNDTNSNTLTIKKPK</sequence>
<feature type="compositionally biased region" description="Polar residues" evidence="1">
    <location>
        <begin position="24"/>
        <end position="37"/>
    </location>
</feature>
<gene>
    <name evidence="2" type="ORF">EPHNCH_0864</name>
</gene>
<accession>A0A0F3NB25</accession>
<feature type="region of interest" description="Disordered" evidence="1">
    <location>
        <begin position="17"/>
        <end position="37"/>
    </location>
</feature>
<dbReference type="Proteomes" id="UP000033754">
    <property type="component" value="Unassembled WGS sequence"/>
</dbReference>
<evidence type="ECO:0000313" key="2">
    <source>
        <dbReference type="EMBL" id="KJV65288.1"/>
    </source>
</evidence>
<name>A0A0F3NB25_ANAPH</name>
<reference evidence="2 3" key="1">
    <citation type="submission" date="2015-01" db="EMBL/GenBank/DDBJ databases">
        <title>Genome Sequencing of Rickettsiales.</title>
        <authorList>
            <person name="Daugherty S.C."/>
            <person name="Su Q."/>
            <person name="Abolude K."/>
            <person name="Beier-Sexton M."/>
            <person name="Carlyon J.A."/>
            <person name="Carter R."/>
            <person name="Day N.P."/>
            <person name="Dumler S.J."/>
            <person name="Dyachenko V."/>
            <person name="Godinez A."/>
            <person name="Kurtti T.J."/>
            <person name="Lichay M."/>
            <person name="Mullins K.E."/>
            <person name="Ott S."/>
            <person name="Pappas-Brown V."/>
            <person name="Paris D.H."/>
            <person name="Patel P."/>
            <person name="Richards A.L."/>
            <person name="Sadzewicz L."/>
            <person name="Sears K."/>
            <person name="Seidman D."/>
            <person name="Sengamalay N."/>
            <person name="Stenos J."/>
            <person name="Tallon L.J."/>
            <person name="Vincent G."/>
            <person name="Fraser C.M."/>
            <person name="Munderloh U."/>
            <person name="Dunning-Hotopp J.C."/>
        </authorList>
    </citation>
    <scope>NUCLEOTIDE SEQUENCE [LARGE SCALE GENOMIC DNA]</scope>
    <source>
        <strain evidence="2 3">NCH-1</strain>
    </source>
</reference>
<evidence type="ECO:0000256" key="1">
    <source>
        <dbReference type="SAM" id="MobiDB-lite"/>
    </source>
</evidence>
<dbReference type="EMBL" id="LANT01000006">
    <property type="protein sequence ID" value="KJV65288.1"/>
    <property type="molecule type" value="Genomic_DNA"/>
</dbReference>
<proteinExistence type="predicted"/>
<organism evidence="2 3">
    <name type="scientific">Anaplasma phagocytophilum str. NCH-1</name>
    <dbReference type="NCBI Taxonomy" id="1359161"/>
    <lineage>
        <taxon>Bacteria</taxon>
        <taxon>Pseudomonadati</taxon>
        <taxon>Pseudomonadota</taxon>
        <taxon>Alphaproteobacteria</taxon>
        <taxon>Rickettsiales</taxon>
        <taxon>Anaplasmataceae</taxon>
        <taxon>Anaplasma</taxon>
        <taxon>phagocytophilum group</taxon>
    </lineage>
</organism>
<evidence type="ECO:0000313" key="3">
    <source>
        <dbReference type="Proteomes" id="UP000033754"/>
    </source>
</evidence>
<dbReference type="AlphaFoldDB" id="A0A0F3NB25"/>
<comment type="caution">
    <text evidence="2">The sequence shown here is derived from an EMBL/GenBank/DDBJ whole genome shotgun (WGS) entry which is preliminary data.</text>
</comment>